<dbReference type="EMBL" id="AP009153">
    <property type="protein sequence ID" value="BAH38617.1"/>
    <property type="molecule type" value="Genomic_DNA"/>
</dbReference>
<evidence type="ECO:0000313" key="2">
    <source>
        <dbReference type="Proteomes" id="UP000002209"/>
    </source>
</evidence>
<dbReference type="STRING" id="379066.GAU_1575"/>
<dbReference type="AlphaFoldDB" id="C1A8Q7"/>
<gene>
    <name evidence="1" type="ordered locus">GAU_1575</name>
</gene>
<organism evidence="1 2">
    <name type="scientific">Gemmatimonas aurantiaca (strain DSM 14586 / JCM 11422 / NBRC 100505 / T-27)</name>
    <dbReference type="NCBI Taxonomy" id="379066"/>
    <lineage>
        <taxon>Bacteria</taxon>
        <taxon>Pseudomonadati</taxon>
        <taxon>Gemmatimonadota</taxon>
        <taxon>Gemmatimonadia</taxon>
        <taxon>Gemmatimonadales</taxon>
        <taxon>Gemmatimonadaceae</taxon>
        <taxon>Gemmatimonas</taxon>
    </lineage>
</organism>
<protein>
    <recommendedName>
        <fullName evidence="3">DUF5683 domain-containing protein</fullName>
    </recommendedName>
</protein>
<dbReference type="HOGENOM" id="CLU_873632_0_0_0"/>
<name>C1A8Q7_GEMAT</name>
<dbReference type="Proteomes" id="UP000002209">
    <property type="component" value="Chromosome"/>
</dbReference>
<reference evidence="2" key="1">
    <citation type="submission" date="2006-03" db="EMBL/GenBank/DDBJ databases">
        <title>Complete genome sequence of Gemmatimonas aurantiaca T-27 that represents a novel phylum Gemmatimonadetes.</title>
        <authorList>
            <person name="Takasaki K."/>
            <person name="Ichikawa N."/>
            <person name="Miura H."/>
            <person name="Matsushita S."/>
            <person name="Watanabe Y."/>
            <person name="Oguchi A."/>
            <person name="Ankai A."/>
            <person name="Yashiro I."/>
            <person name="Takahashi M."/>
            <person name="Terui Y."/>
            <person name="Fukui S."/>
            <person name="Yokoyama H."/>
            <person name="Tanikawa S."/>
            <person name="Hanada S."/>
            <person name="Kamagata Y."/>
            <person name="Fujita N."/>
        </authorList>
    </citation>
    <scope>NUCLEOTIDE SEQUENCE [LARGE SCALE GENOMIC DNA]</scope>
    <source>
        <strain evidence="2">T-27 / DSM 14586 / JCM 11422 / NBRC 100505</strain>
    </source>
</reference>
<sequence>MFLQLPTSAAEAQIAPAGAGVPASIHAGVHPVALTAQAHHTGQVARAEQAPIEDAQGSALRSLLTVAQPPAKQAPWWAPIASGVVPGAGQFVLKQQRSAAYAVAEAYLLIQYLGSRRDGNRERDNYRQLAADVARRQFGGSLPVGPWKYYETMESYLESGVYNRTPGQALTPEMDETTYNGNRWRLARDTYWRDPNVEPARSSAEYQRAIEFYEQNAIHDAYRWSWRDARLEQDTYREVIDNANRSYQRGVNYAGVLVANHLASLIDAYVSVRLRRFGGAGLGGVQIQKMETRYEPLGDPLLGQGQWRAGLQLGRAPR</sequence>
<dbReference type="OrthoDB" id="9792090at2"/>
<evidence type="ECO:0008006" key="3">
    <source>
        <dbReference type="Google" id="ProtNLM"/>
    </source>
</evidence>
<accession>C1A8Q7</accession>
<evidence type="ECO:0000313" key="1">
    <source>
        <dbReference type="EMBL" id="BAH38617.1"/>
    </source>
</evidence>
<proteinExistence type="predicted"/>
<keyword evidence="2" id="KW-1185">Reference proteome</keyword>
<dbReference type="eggNOG" id="ENOG5034268">
    <property type="taxonomic scope" value="Bacteria"/>
</dbReference>
<dbReference type="KEGG" id="gau:GAU_1575"/>